<gene>
    <name evidence="1" type="ORF">RF683_04100</name>
</gene>
<name>A0ABY9RBL7_9FLAO</name>
<reference evidence="1" key="1">
    <citation type="submission" date="2023-09" db="EMBL/GenBank/DDBJ databases">
        <title>Flavobacterium sp. 20NA77.7 isolated from freshwater.</title>
        <authorList>
            <person name="Le V."/>
            <person name="Ko S.-R."/>
            <person name="Ahn C.-Y."/>
            <person name="Oh H.-M."/>
        </authorList>
    </citation>
    <scope>NUCLEOTIDE SEQUENCE</scope>
    <source>
        <strain evidence="1">20NA77.7</strain>
    </source>
</reference>
<accession>A0ABY9RBL7</accession>
<dbReference type="Proteomes" id="UP001180481">
    <property type="component" value="Chromosome"/>
</dbReference>
<keyword evidence="2" id="KW-1185">Reference proteome</keyword>
<dbReference type="Gene3D" id="3.40.50.1110">
    <property type="entry name" value="SGNH hydrolase"/>
    <property type="match status" value="1"/>
</dbReference>
<evidence type="ECO:0000313" key="1">
    <source>
        <dbReference type="EMBL" id="WMW78633.1"/>
    </source>
</evidence>
<organism evidence="1 2">
    <name type="scientific">Flavobacterium nakdongensis</name>
    <dbReference type="NCBI Taxonomy" id="3073563"/>
    <lineage>
        <taxon>Bacteria</taxon>
        <taxon>Pseudomonadati</taxon>
        <taxon>Bacteroidota</taxon>
        <taxon>Flavobacteriia</taxon>
        <taxon>Flavobacteriales</taxon>
        <taxon>Flavobacteriaceae</taxon>
        <taxon>Flavobacterium</taxon>
    </lineage>
</organism>
<sequence>MLPVCFIAVVLEFALRNIPNDYKVKHHYLDAHAEEVEVLFLGSSHMYYGVNPAFISKNSFNAAYVSQSIDFDLAILKKYEKQLKKLHYLVVPVDYFTLYNSLELSDESWRIKNYALYYELDNLPFKYHFELINGKFEFAVKRLAYYFKSETPITCNELGFGTAYKAYKSLELVENGKLAAKRHTAAKNKSNQKLQNVLHKFVEFTEQNQIKLVLVTCPAYSSYTNHLKKAQLHEMYKVICDAQKGHSNVLYFDFLKHKSFNASDFFDGDHLNDRGAKKFSLLLNAIWEQ</sequence>
<evidence type="ECO:0008006" key="3">
    <source>
        <dbReference type="Google" id="ProtNLM"/>
    </source>
</evidence>
<dbReference type="InterPro" id="IPR036514">
    <property type="entry name" value="SGNH_hydro_sf"/>
</dbReference>
<protein>
    <recommendedName>
        <fullName evidence="3">SGNH/GDSL hydrolase family protein</fullName>
    </recommendedName>
</protein>
<proteinExistence type="predicted"/>
<dbReference type="RefSeq" id="WP_309532930.1">
    <property type="nucleotide sequence ID" value="NZ_CP133721.1"/>
</dbReference>
<evidence type="ECO:0000313" key="2">
    <source>
        <dbReference type="Proteomes" id="UP001180481"/>
    </source>
</evidence>
<dbReference type="EMBL" id="CP133721">
    <property type="protein sequence ID" value="WMW78633.1"/>
    <property type="molecule type" value="Genomic_DNA"/>
</dbReference>
<dbReference type="SUPFAM" id="SSF52266">
    <property type="entry name" value="SGNH hydrolase"/>
    <property type="match status" value="1"/>
</dbReference>